<dbReference type="EMBL" id="KJ173786">
    <property type="protein sequence ID" value="AHL18479.1"/>
    <property type="molecule type" value="Genomic_DNA"/>
</dbReference>
<dbReference type="KEGG" id="vg:18938320"/>
<accession>W8NNU7</accession>
<keyword evidence="2" id="KW-1185">Reference proteome</keyword>
<protein>
    <submittedName>
        <fullName evidence="1">Uncharacterized protein</fullName>
    </submittedName>
</protein>
<sequence>MNTPPPSNLGPMAEPWARDITDQVRQNAEAIERLGGDASNDGRVNNSVMDTISYQINEIQARQSGILNHPNATTPVFGSGSVTQTLTLQIPRPAVRRIGWLSVQVTATNSNSLQTEVYASMSVDGQVFHRDSRSVPTQLLEPSSWGGAKALTGYTGFVAGPDSGGTVTITLEAEAALSSGARSVTYSNVRAVYQYGQAA</sequence>
<proteinExistence type="predicted"/>
<organism evidence="1 2">
    <name type="scientific">Microbacterium phage vB_MoxS-ISF9</name>
    <dbReference type="NCBI Taxonomy" id="1458670"/>
    <lineage>
        <taxon>Viruses</taxon>
        <taxon>Duplodnaviria</taxon>
        <taxon>Heunggongvirae</taxon>
        <taxon>Uroviricota</taxon>
        <taxon>Caudoviricetes</taxon>
        <taxon>Farahnazvirus</taxon>
        <taxon>Farahnazvirus ISF9</taxon>
    </lineage>
</organism>
<evidence type="ECO:0000313" key="2">
    <source>
        <dbReference type="Proteomes" id="UP000019700"/>
    </source>
</evidence>
<name>W8NNU7_9CAUD</name>
<dbReference type="GeneID" id="18938320"/>
<dbReference type="Proteomes" id="UP000019700">
    <property type="component" value="Genome"/>
</dbReference>
<dbReference type="RefSeq" id="YP_009021454.1">
    <property type="nucleotide sequence ID" value="NC_023859.1"/>
</dbReference>
<reference evidence="1 2" key="1">
    <citation type="journal article" date="2014" name="Arch. Virol.">
        <title>Complete genome sequence of a novel phage, vB_MoxS-ISF9, infecting methylotrophic Microbacterium: first report of a virulent Microbacterium phage.</title>
        <authorList>
            <person name="Zamani I."/>
            <person name="Bouzari M."/>
            <person name="Emtiazi G."/>
            <person name="Ghasemi S.M."/>
            <person name="Chang H.I."/>
        </authorList>
    </citation>
    <scope>NUCLEOTIDE SEQUENCE [LARGE SCALE GENOMIC DNA]</scope>
</reference>
<evidence type="ECO:0000313" key="1">
    <source>
        <dbReference type="EMBL" id="AHL18479.1"/>
    </source>
</evidence>
<gene>
    <name evidence="1" type="ORF">ISF9_009</name>
</gene>